<dbReference type="InterPro" id="IPR003423">
    <property type="entry name" value="OMP_efflux"/>
</dbReference>
<dbReference type="GO" id="GO:0009279">
    <property type="term" value="C:cell outer membrane"/>
    <property type="evidence" value="ECO:0007669"/>
    <property type="project" value="UniProtKB-SubCell"/>
</dbReference>
<comment type="caution">
    <text evidence="3">The sequence shown here is derived from an EMBL/GenBank/DDBJ whole genome shotgun (WGS) entry which is preliminary data.</text>
</comment>
<comment type="similarity">
    <text evidence="1 2">Belongs to the outer membrane factor (OMF) (TC 1.B.17) family.</text>
</comment>
<organism evidence="3 4">
    <name type="scientific">Candidatus Methylumidiphilus alinenensis</name>
    <dbReference type="NCBI Taxonomy" id="2202197"/>
    <lineage>
        <taxon>Bacteria</taxon>
        <taxon>Pseudomonadati</taxon>
        <taxon>Pseudomonadota</taxon>
        <taxon>Gammaproteobacteria</taxon>
        <taxon>Methylococcales</taxon>
        <taxon>Candidatus Methylumidiphilus</taxon>
    </lineage>
</organism>
<evidence type="ECO:0000256" key="1">
    <source>
        <dbReference type="ARBA" id="ARBA00007613"/>
    </source>
</evidence>
<gene>
    <name evidence="3" type="ORF">DM484_05175</name>
</gene>
<keyword evidence="2" id="KW-0812">Transmembrane</keyword>
<dbReference type="PANTHER" id="PTHR30203">
    <property type="entry name" value="OUTER MEMBRANE CATION EFFLUX PROTEIN"/>
    <property type="match status" value="1"/>
</dbReference>
<dbReference type="EMBL" id="QJPH01000193">
    <property type="protein sequence ID" value="PZN83120.1"/>
    <property type="molecule type" value="Genomic_DNA"/>
</dbReference>
<proteinExistence type="inferred from homology"/>
<dbReference type="NCBIfam" id="TIGR01845">
    <property type="entry name" value="outer_NodT"/>
    <property type="match status" value="1"/>
</dbReference>
<sequence length="495" mass="53697">MRDGMNLNPAFVTIILSLMAEACTVGPDYHPPVVVTPTRWMGTLPQSNGVKTADLANWWKGFQDKKLTALIERSLQGNLDLKVADARLAASRAQISSTSAGLWPRLNASGGYQRERLSPNALKGILGGAFQSGESSSSLLSSLGPIGTPFNLFQVGFDSSWELDLFGGIKRQQEAAMANAGAVEENRRDISITVAAEVARNYLELIGLQHRLEIARQRLENQRKIFVFADHSYHEGFASVLDVKRAKTDLEVVEATIPSIDAQIKNTRHGLALLLGLQPAALEHELANLKAEIPQPPTLPAGTPLDLLRRRPDIRKAERTVAAANAMVGAAMAELFPKITLTGAVGLQSQSLGDLGSLSSGFYGFGPRLSLPIFQAGRLLANIDTQEAGTDEALKAYEKAVLSAFREVEDTLAALNGEYRHQQSLLTAETTARQSFEAASAIYQEGEAELQTVLDTNRSWYDVQEQLLQSQLAWATSHIALFKALGGGWEMTNPP</sequence>
<dbReference type="Proteomes" id="UP000249396">
    <property type="component" value="Unassembled WGS sequence"/>
</dbReference>
<dbReference type="InterPro" id="IPR010131">
    <property type="entry name" value="MdtP/NodT-like"/>
</dbReference>
<evidence type="ECO:0000313" key="3">
    <source>
        <dbReference type="EMBL" id="PZN83120.1"/>
    </source>
</evidence>
<dbReference type="Pfam" id="PF02321">
    <property type="entry name" value="OEP"/>
    <property type="match status" value="2"/>
</dbReference>
<dbReference type="GO" id="GO:0015562">
    <property type="term" value="F:efflux transmembrane transporter activity"/>
    <property type="evidence" value="ECO:0007669"/>
    <property type="project" value="InterPro"/>
</dbReference>
<dbReference type="Gene3D" id="1.20.1600.10">
    <property type="entry name" value="Outer membrane efflux proteins (OEP)"/>
    <property type="match status" value="1"/>
</dbReference>
<keyword evidence="2" id="KW-0449">Lipoprotein</keyword>
<keyword evidence="2" id="KW-0472">Membrane</keyword>
<protein>
    <submittedName>
        <fullName evidence="3">RND transporter</fullName>
    </submittedName>
</protein>
<accession>A0A2W4T718</accession>
<evidence type="ECO:0000256" key="2">
    <source>
        <dbReference type="RuleBase" id="RU362097"/>
    </source>
</evidence>
<reference evidence="3 4" key="1">
    <citation type="journal article" date="2018" name="Aquat. Microb. Ecol.">
        <title>Gammaproteobacterial methanotrophs dominate.</title>
        <authorList>
            <person name="Rissanen A.J."/>
            <person name="Saarenheimo J."/>
            <person name="Tiirola M."/>
            <person name="Peura S."/>
            <person name="Aalto S.L."/>
            <person name="Karvinen A."/>
            <person name="Nykanen H."/>
        </authorList>
    </citation>
    <scope>NUCLEOTIDE SEQUENCE [LARGE SCALE GENOMIC DNA]</scope>
    <source>
        <strain evidence="3">AMbin10</strain>
    </source>
</reference>
<dbReference type="PANTHER" id="PTHR30203:SF32">
    <property type="entry name" value="CATION EFFLUX SYSTEM PROTEIN CUSC"/>
    <property type="match status" value="1"/>
</dbReference>
<dbReference type="AlphaFoldDB" id="A0A2W4T718"/>
<dbReference type="SUPFAM" id="SSF56954">
    <property type="entry name" value="Outer membrane efflux proteins (OEP)"/>
    <property type="match status" value="1"/>
</dbReference>
<keyword evidence="2" id="KW-0564">Palmitate</keyword>
<name>A0A2W4T718_9GAMM</name>
<keyword evidence="2" id="KW-1134">Transmembrane beta strand</keyword>
<evidence type="ECO:0000313" key="4">
    <source>
        <dbReference type="Proteomes" id="UP000249396"/>
    </source>
</evidence>
<dbReference type="Gene3D" id="2.20.200.10">
    <property type="entry name" value="Outer membrane efflux proteins (OEP)"/>
    <property type="match status" value="1"/>
</dbReference>
<comment type="subcellular location">
    <subcellularLocation>
        <location evidence="2">Cell outer membrane</location>
        <topology evidence="2">Lipid-anchor</topology>
    </subcellularLocation>
</comment>